<name>A0A9P9GYV6_FUSRE</name>
<dbReference type="Gene3D" id="3.30.420.10">
    <property type="entry name" value="Ribonuclease H-like superfamily/Ribonuclease H"/>
    <property type="match status" value="1"/>
</dbReference>
<dbReference type="OrthoDB" id="5150811at2759"/>
<gene>
    <name evidence="1" type="ORF">BKA55DRAFT_571487</name>
</gene>
<evidence type="ECO:0000313" key="1">
    <source>
        <dbReference type="EMBL" id="KAH7247337.1"/>
    </source>
</evidence>
<dbReference type="RefSeq" id="XP_046047920.1">
    <property type="nucleotide sequence ID" value="XM_046193074.1"/>
</dbReference>
<reference evidence="1" key="1">
    <citation type="journal article" date="2021" name="Nat. Commun.">
        <title>Genetic determinants of endophytism in the Arabidopsis root mycobiome.</title>
        <authorList>
            <person name="Mesny F."/>
            <person name="Miyauchi S."/>
            <person name="Thiergart T."/>
            <person name="Pickel B."/>
            <person name="Atanasova L."/>
            <person name="Karlsson M."/>
            <person name="Huettel B."/>
            <person name="Barry K.W."/>
            <person name="Haridas S."/>
            <person name="Chen C."/>
            <person name="Bauer D."/>
            <person name="Andreopoulos W."/>
            <person name="Pangilinan J."/>
            <person name="LaButti K."/>
            <person name="Riley R."/>
            <person name="Lipzen A."/>
            <person name="Clum A."/>
            <person name="Drula E."/>
            <person name="Henrissat B."/>
            <person name="Kohler A."/>
            <person name="Grigoriev I.V."/>
            <person name="Martin F.M."/>
            <person name="Hacquard S."/>
        </authorList>
    </citation>
    <scope>NUCLEOTIDE SEQUENCE</scope>
    <source>
        <strain evidence="1">MPI-CAGE-AT-0023</strain>
    </source>
</reference>
<dbReference type="EMBL" id="JAGMUX010000010">
    <property type="protein sequence ID" value="KAH7247337.1"/>
    <property type="molecule type" value="Genomic_DNA"/>
</dbReference>
<dbReference type="GO" id="GO:0003676">
    <property type="term" value="F:nucleic acid binding"/>
    <property type="evidence" value="ECO:0007669"/>
    <property type="project" value="InterPro"/>
</dbReference>
<sequence>MKNNEFNKSELIRCVKLAWAAITTDQINALIDSLPHRIDACIRTRGWYTKY</sequence>
<comment type="caution">
    <text evidence="1">The sequence shown here is derived from an EMBL/GenBank/DDBJ whole genome shotgun (WGS) entry which is preliminary data.</text>
</comment>
<organism evidence="1 2">
    <name type="scientific">Fusarium redolens</name>
    <dbReference type="NCBI Taxonomy" id="48865"/>
    <lineage>
        <taxon>Eukaryota</taxon>
        <taxon>Fungi</taxon>
        <taxon>Dikarya</taxon>
        <taxon>Ascomycota</taxon>
        <taxon>Pezizomycotina</taxon>
        <taxon>Sordariomycetes</taxon>
        <taxon>Hypocreomycetidae</taxon>
        <taxon>Hypocreales</taxon>
        <taxon>Nectriaceae</taxon>
        <taxon>Fusarium</taxon>
        <taxon>Fusarium redolens species complex</taxon>
    </lineage>
</organism>
<dbReference type="AlphaFoldDB" id="A0A9P9GYV6"/>
<dbReference type="InterPro" id="IPR036397">
    <property type="entry name" value="RNaseH_sf"/>
</dbReference>
<accession>A0A9P9GYV6</accession>
<keyword evidence="2" id="KW-1185">Reference proteome</keyword>
<protein>
    <submittedName>
        <fullName evidence="1">Uncharacterized protein</fullName>
    </submittedName>
</protein>
<evidence type="ECO:0000313" key="2">
    <source>
        <dbReference type="Proteomes" id="UP000720189"/>
    </source>
</evidence>
<dbReference type="GeneID" id="70223028"/>
<proteinExistence type="predicted"/>
<dbReference type="Proteomes" id="UP000720189">
    <property type="component" value="Unassembled WGS sequence"/>
</dbReference>